<keyword evidence="2" id="KW-1185">Reference proteome</keyword>
<comment type="caution">
    <text evidence="1">The sequence shown here is derived from an EMBL/GenBank/DDBJ whole genome shotgun (WGS) entry which is preliminary data.</text>
</comment>
<dbReference type="EMBL" id="JACAGB010000007">
    <property type="protein sequence ID" value="KAF6353511.1"/>
    <property type="molecule type" value="Genomic_DNA"/>
</dbReference>
<name>A0A7J7XV01_PIPKU</name>
<sequence length="138" mass="15678">MLTTPCHTSSRQMCVAAGCPGPNQRSDLHCHHFSTIRIPLLTWTQNCWTLKFGLKKLFDIESGIQKLLAQKETYCRLISFDSQHCLFHFLFISSLQMQNFLRKENGGDAGNQISFTEKEMLTGSQEGWSTTLIALTFS</sequence>
<reference evidence="1 2" key="1">
    <citation type="journal article" date="2020" name="Nature">
        <title>Six reference-quality genomes reveal evolution of bat adaptations.</title>
        <authorList>
            <person name="Jebb D."/>
            <person name="Huang Z."/>
            <person name="Pippel M."/>
            <person name="Hughes G.M."/>
            <person name="Lavrichenko K."/>
            <person name="Devanna P."/>
            <person name="Winkler S."/>
            <person name="Jermiin L.S."/>
            <person name="Skirmuntt E.C."/>
            <person name="Katzourakis A."/>
            <person name="Burkitt-Gray L."/>
            <person name="Ray D.A."/>
            <person name="Sullivan K.A.M."/>
            <person name="Roscito J.G."/>
            <person name="Kirilenko B.M."/>
            <person name="Davalos L.M."/>
            <person name="Corthals A.P."/>
            <person name="Power M.L."/>
            <person name="Jones G."/>
            <person name="Ransome R.D."/>
            <person name="Dechmann D.K.N."/>
            <person name="Locatelli A.G."/>
            <person name="Puechmaille S.J."/>
            <person name="Fedrigo O."/>
            <person name="Jarvis E.D."/>
            <person name="Hiller M."/>
            <person name="Vernes S.C."/>
            <person name="Myers E.W."/>
            <person name="Teeling E.C."/>
        </authorList>
    </citation>
    <scope>NUCLEOTIDE SEQUENCE [LARGE SCALE GENOMIC DNA]</scope>
    <source>
        <strain evidence="1">MPipKuh1</strain>
        <tissue evidence="1">Flight muscle</tissue>
    </source>
</reference>
<gene>
    <name evidence="1" type="ORF">mPipKuh1_010470</name>
</gene>
<dbReference type="Proteomes" id="UP000558488">
    <property type="component" value="Unassembled WGS sequence"/>
</dbReference>
<protein>
    <submittedName>
        <fullName evidence="1">Uncharacterized protein</fullName>
    </submittedName>
</protein>
<organism evidence="1 2">
    <name type="scientific">Pipistrellus kuhlii</name>
    <name type="common">Kuhl's pipistrelle</name>
    <dbReference type="NCBI Taxonomy" id="59472"/>
    <lineage>
        <taxon>Eukaryota</taxon>
        <taxon>Metazoa</taxon>
        <taxon>Chordata</taxon>
        <taxon>Craniata</taxon>
        <taxon>Vertebrata</taxon>
        <taxon>Euteleostomi</taxon>
        <taxon>Mammalia</taxon>
        <taxon>Eutheria</taxon>
        <taxon>Laurasiatheria</taxon>
        <taxon>Chiroptera</taxon>
        <taxon>Yangochiroptera</taxon>
        <taxon>Vespertilionidae</taxon>
        <taxon>Pipistrellus</taxon>
    </lineage>
</organism>
<evidence type="ECO:0000313" key="1">
    <source>
        <dbReference type="EMBL" id="KAF6353511.1"/>
    </source>
</evidence>
<proteinExistence type="predicted"/>
<accession>A0A7J7XV01</accession>
<dbReference type="AlphaFoldDB" id="A0A7J7XV01"/>
<evidence type="ECO:0000313" key="2">
    <source>
        <dbReference type="Proteomes" id="UP000558488"/>
    </source>
</evidence>